<dbReference type="EMBL" id="CP032382">
    <property type="protein sequence ID" value="AYB29513.1"/>
    <property type="molecule type" value="Genomic_DNA"/>
</dbReference>
<proteinExistence type="predicted"/>
<organism evidence="1 2">
    <name type="scientific">Chryseolinea soli</name>
    <dbReference type="NCBI Taxonomy" id="2321403"/>
    <lineage>
        <taxon>Bacteria</taxon>
        <taxon>Pseudomonadati</taxon>
        <taxon>Bacteroidota</taxon>
        <taxon>Cytophagia</taxon>
        <taxon>Cytophagales</taxon>
        <taxon>Fulvivirgaceae</taxon>
        <taxon>Chryseolinea</taxon>
    </lineage>
</organism>
<evidence type="ECO:0000313" key="2">
    <source>
        <dbReference type="Proteomes" id="UP000266183"/>
    </source>
</evidence>
<evidence type="ECO:0000313" key="1">
    <source>
        <dbReference type="EMBL" id="AYB29513.1"/>
    </source>
</evidence>
<name>A0A385SCY7_9BACT</name>
<sequence length="140" mass="16269">MATADKRIAEIESFKNYEVTKFNNEDDLKLLSDSATKITELTHYARKGKSNFSGKLTQNSRTKIGEIKRTYYFNERSELFAIVDSITTADNRTRKLTYYFGGGQLTNVVDENKNDVTNTVNKQQLYLWIRRMFDDKTIAK</sequence>
<keyword evidence="2" id="KW-1185">Reference proteome</keyword>
<protein>
    <submittedName>
        <fullName evidence="1">Uncharacterized protein</fullName>
    </submittedName>
</protein>
<dbReference type="KEGG" id="chk:D4L85_02450"/>
<dbReference type="AlphaFoldDB" id="A0A385SCY7"/>
<reference evidence="2" key="1">
    <citation type="submission" date="2018-09" db="EMBL/GenBank/DDBJ databases">
        <title>Chryseolinea sp. KIS68-18 isolated from soil.</title>
        <authorList>
            <person name="Weon H.-Y."/>
            <person name="Kwon S.-W."/>
            <person name="Lee S.A."/>
        </authorList>
    </citation>
    <scope>NUCLEOTIDE SEQUENCE [LARGE SCALE GENOMIC DNA]</scope>
    <source>
        <strain evidence="2">KIS68-18</strain>
    </source>
</reference>
<dbReference type="Proteomes" id="UP000266183">
    <property type="component" value="Chromosome"/>
</dbReference>
<accession>A0A385SCY7</accession>
<gene>
    <name evidence="1" type="ORF">D4L85_02450</name>
</gene>